<dbReference type="Proteomes" id="UP001163823">
    <property type="component" value="Chromosome 9"/>
</dbReference>
<evidence type="ECO:0000256" key="7">
    <source>
        <dbReference type="RuleBase" id="RU367102"/>
    </source>
</evidence>
<evidence type="ECO:0000313" key="8">
    <source>
        <dbReference type="EMBL" id="KAJ7956797.1"/>
    </source>
</evidence>
<dbReference type="PANTHER" id="PTHR33109:SF102">
    <property type="entry name" value="EPIDERMAL PATTERNING FACTOR-LIKE PROTEIN 1"/>
    <property type="match status" value="1"/>
</dbReference>
<dbReference type="InterPro" id="IPR039455">
    <property type="entry name" value="EPFL"/>
</dbReference>
<dbReference type="AlphaFoldDB" id="A0AAD7LF35"/>
<accession>A0AAD7LF35</accession>
<dbReference type="GO" id="GO:0005576">
    <property type="term" value="C:extracellular region"/>
    <property type="evidence" value="ECO:0007669"/>
    <property type="project" value="UniProtKB-SubCell"/>
</dbReference>
<comment type="subcellular location">
    <subcellularLocation>
        <location evidence="1 7">Secreted</location>
    </subcellularLocation>
</comment>
<evidence type="ECO:0000256" key="1">
    <source>
        <dbReference type="ARBA" id="ARBA00004613"/>
    </source>
</evidence>
<comment type="similarity">
    <text evidence="2 7">Belongs to the plant cysteine rich small secretory peptide family. Epidermal patterning factor subfamily.</text>
</comment>
<feature type="chain" id="PRO_5041775685" description="Epidermal patterning factor-like protein" evidence="7">
    <location>
        <begin position="33"/>
        <end position="127"/>
    </location>
</feature>
<sequence length="127" mass="14534">MMNSLNSYHYFTTRAASLVIILLHLFLSLVSSFNQAPQPSSISRRGMLFEEKNRLGSIPPSCHNKCNQCHPCMSVQVPTLPSHDRIHPDLNRAIPLSFSDPSYQVKRYSNYKPLGWKCHCGNHFYNP</sequence>
<proteinExistence type="inferred from homology"/>
<comment type="function">
    <text evidence="7">Controls stomatal patterning.</text>
</comment>
<keyword evidence="5 7" id="KW-0732">Signal</keyword>
<comment type="caution">
    <text evidence="8">The sequence shown here is derived from an EMBL/GenBank/DDBJ whole genome shotgun (WGS) entry which is preliminary data.</text>
</comment>
<evidence type="ECO:0000256" key="5">
    <source>
        <dbReference type="ARBA" id="ARBA00022729"/>
    </source>
</evidence>
<evidence type="ECO:0000256" key="2">
    <source>
        <dbReference type="ARBA" id="ARBA00008127"/>
    </source>
</evidence>
<gene>
    <name evidence="8" type="ORF">O6P43_023182</name>
</gene>
<organism evidence="8 9">
    <name type="scientific">Quillaja saponaria</name>
    <name type="common">Soap bark tree</name>
    <dbReference type="NCBI Taxonomy" id="32244"/>
    <lineage>
        <taxon>Eukaryota</taxon>
        <taxon>Viridiplantae</taxon>
        <taxon>Streptophyta</taxon>
        <taxon>Embryophyta</taxon>
        <taxon>Tracheophyta</taxon>
        <taxon>Spermatophyta</taxon>
        <taxon>Magnoliopsida</taxon>
        <taxon>eudicotyledons</taxon>
        <taxon>Gunneridae</taxon>
        <taxon>Pentapetalae</taxon>
        <taxon>rosids</taxon>
        <taxon>fabids</taxon>
        <taxon>Fabales</taxon>
        <taxon>Quillajaceae</taxon>
        <taxon>Quillaja</taxon>
    </lineage>
</organism>
<evidence type="ECO:0000256" key="6">
    <source>
        <dbReference type="ARBA" id="ARBA00023157"/>
    </source>
</evidence>
<keyword evidence="9" id="KW-1185">Reference proteome</keyword>
<evidence type="ECO:0000256" key="3">
    <source>
        <dbReference type="ARBA" id="ARBA00022473"/>
    </source>
</evidence>
<name>A0AAD7LF35_QUISA</name>
<feature type="signal peptide" evidence="7">
    <location>
        <begin position="1"/>
        <end position="32"/>
    </location>
</feature>
<keyword evidence="4 7" id="KW-0964">Secreted</keyword>
<dbReference type="PANTHER" id="PTHR33109">
    <property type="entry name" value="EPIDERMAL PATTERNING FACTOR-LIKE PROTEIN 4"/>
    <property type="match status" value="1"/>
</dbReference>
<dbReference type="EMBL" id="JARAOO010000009">
    <property type="protein sequence ID" value="KAJ7956797.1"/>
    <property type="molecule type" value="Genomic_DNA"/>
</dbReference>
<protein>
    <recommendedName>
        <fullName evidence="7">Epidermal patterning factor-like protein</fullName>
    </recommendedName>
</protein>
<reference evidence="8" key="1">
    <citation type="journal article" date="2023" name="Science">
        <title>Elucidation of the pathway for biosynthesis of saponin adjuvants from the soapbark tree.</title>
        <authorList>
            <person name="Reed J."/>
            <person name="Orme A."/>
            <person name="El-Demerdash A."/>
            <person name="Owen C."/>
            <person name="Martin L.B.B."/>
            <person name="Misra R.C."/>
            <person name="Kikuchi S."/>
            <person name="Rejzek M."/>
            <person name="Martin A.C."/>
            <person name="Harkess A."/>
            <person name="Leebens-Mack J."/>
            <person name="Louveau T."/>
            <person name="Stephenson M.J."/>
            <person name="Osbourn A."/>
        </authorList>
    </citation>
    <scope>NUCLEOTIDE SEQUENCE</scope>
    <source>
        <strain evidence="8">S10</strain>
    </source>
</reference>
<evidence type="ECO:0000313" key="9">
    <source>
        <dbReference type="Proteomes" id="UP001163823"/>
    </source>
</evidence>
<dbReference type="Pfam" id="PF17181">
    <property type="entry name" value="EPF"/>
    <property type="match status" value="1"/>
</dbReference>
<keyword evidence="3 7" id="KW-0217">Developmental protein</keyword>
<evidence type="ECO:0000256" key="4">
    <source>
        <dbReference type="ARBA" id="ARBA00022525"/>
    </source>
</evidence>
<dbReference type="GO" id="GO:0010052">
    <property type="term" value="P:guard cell differentiation"/>
    <property type="evidence" value="ECO:0007669"/>
    <property type="project" value="UniProtKB-UniRule"/>
</dbReference>
<keyword evidence="6" id="KW-1015">Disulfide bond</keyword>